<evidence type="ECO:0000259" key="2">
    <source>
        <dbReference type="Pfam" id="PF02754"/>
    </source>
</evidence>
<dbReference type="Pfam" id="PF02754">
    <property type="entry name" value="CCG"/>
    <property type="match status" value="2"/>
</dbReference>
<dbReference type="Proteomes" id="UP000177876">
    <property type="component" value="Unassembled WGS sequence"/>
</dbReference>
<feature type="domain" description="Cysteine-rich" evidence="2">
    <location>
        <begin position="5"/>
        <end position="86"/>
    </location>
</feature>
<dbReference type="GO" id="GO:0016491">
    <property type="term" value="F:oxidoreductase activity"/>
    <property type="evidence" value="ECO:0007669"/>
    <property type="project" value="UniProtKB-KW"/>
</dbReference>
<dbReference type="PANTHER" id="PTHR42947">
    <property type="entry name" value="COB--COM HETERODISULFIDE REDUCTASE SUBUNIT B 1"/>
    <property type="match status" value="1"/>
</dbReference>
<keyword evidence="1" id="KW-0560">Oxidoreductase</keyword>
<dbReference type="EMBL" id="MELK01000015">
    <property type="protein sequence ID" value="OFW59467.1"/>
    <property type="molecule type" value="Genomic_DNA"/>
</dbReference>
<dbReference type="InterPro" id="IPR004017">
    <property type="entry name" value="Cys_rich_dom"/>
</dbReference>
<evidence type="ECO:0000256" key="1">
    <source>
        <dbReference type="ARBA" id="ARBA00023002"/>
    </source>
</evidence>
<proteinExistence type="predicted"/>
<evidence type="ECO:0000313" key="3">
    <source>
        <dbReference type="EMBL" id="OFW59467.1"/>
    </source>
</evidence>
<accession>A0A1F2WRH5</accession>
<dbReference type="AlphaFoldDB" id="A0A1F2WRH5"/>
<dbReference type="PANTHER" id="PTHR42947:SF1">
    <property type="entry name" value="COB--COM HETERODISULFIDE REDUCTASE SUBUNIT B 1"/>
    <property type="match status" value="1"/>
</dbReference>
<gene>
    <name evidence="3" type="ORF">A2Y75_11400</name>
</gene>
<dbReference type="STRING" id="1797197.A2Y75_11400"/>
<dbReference type="InterPro" id="IPR051278">
    <property type="entry name" value="HdrB/HdrD_reductase"/>
</dbReference>
<feature type="domain" description="Cysteine-rich" evidence="2">
    <location>
        <begin position="148"/>
        <end position="234"/>
    </location>
</feature>
<sequence>MKHYSFFPGCSQLSSAREYGVSAVEVAEALELHLEPLKDWNCCGASSAHMTNHFLSVSLPGRDLALAKEKDRDLVVICASCYNNLRSAQNQILTDSTLAGRVKHIVGKDIRFEGKIVTLLDLIMEEVGLEELRRRVKQPLEGLKPVSYYGCLMSRPRGMMDNDDPDNPTFMDDLLSTIGAEVKPWSYKADCCGGSLSLTRTDIVVTLVNRLFRAAEEAGANCIVTACPMCLANLEMRQGEGKFAFPQEYDLPVFFFTELLGLALGLEKAEEWFSRHLIDPRPLLARSGLSRSIE</sequence>
<evidence type="ECO:0000313" key="4">
    <source>
        <dbReference type="Proteomes" id="UP000177876"/>
    </source>
</evidence>
<comment type="caution">
    <text evidence="3">The sequence shown here is derived from an EMBL/GenBank/DDBJ whole genome shotgun (WGS) entry which is preliminary data.</text>
</comment>
<protein>
    <recommendedName>
        <fullName evidence="2">Cysteine-rich domain-containing protein</fullName>
    </recommendedName>
</protein>
<name>A0A1F2WRH5_9ACTN</name>
<reference evidence="3 4" key="1">
    <citation type="journal article" date="2016" name="Nat. Commun.">
        <title>Thousands of microbial genomes shed light on interconnected biogeochemical processes in an aquifer system.</title>
        <authorList>
            <person name="Anantharaman K."/>
            <person name="Brown C.T."/>
            <person name="Hug L.A."/>
            <person name="Sharon I."/>
            <person name="Castelle C.J."/>
            <person name="Probst A.J."/>
            <person name="Thomas B.C."/>
            <person name="Singh A."/>
            <person name="Wilkins M.J."/>
            <person name="Karaoz U."/>
            <person name="Brodie E.L."/>
            <person name="Williams K.H."/>
            <person name="Hubbard S.S."/>
            <person name="Banfield J.F."/>
        </authorList>
    </citation>
    <scope>NUCLEOTIDE SEQUENCE [LARGE SCALE GENOMIC DNA]</scope>
</reference>
<dbReference type="Gene3D" id="1.20.1050.140">
    <property type="match status" value="1"/>
</dbReference>
<organism evidence="3 4">
    <name type="scientific">Candidatus Solincola sediminis</name>
    <dbReference type="NCBI Taxonomy" id="1797199"/>
    <lineage>
        <taxon>Bacteria</taxon>
        <taxon>Bacillati</taxon>
        <taxon>Actinomycetota</taxon>
        <taxon>Candidatus Geothermincolia</taxon>
        <taxon>Candidatus Geothermincolales</taxon>
        <taxon>Candidatus Geothermincolaceae</taxon>
        <taxon>Candidatus Solincola</taxon>
    </lineage>
</organism>